<sequence>MVDPQLRQLNLGMNERKFASSKLNMARCLALISRLMLSIDQLKKDGLVLHLTSDRKPDADSLSLAESLRKEEARCRREGRTVLKKGLESGALLEMRKEQGETRKPVTGASSIAVACRLTRSFWDIVFGRAMSLSMERLTKETRKWKDTPTLMGLPAYPTVRSGLGTAELKPGSRTEHGVGAGIVIESPSGLVTKFAFQLEGVCSNNRAEYEALIIILKEVDVLTIEIIGDSQLVINHIAVLFPVSPVDAYLASSV</sequence>
<accession>A0AAW2K172</accession>
<proteinExistence type="predicted"/>
<dbReference type="InterPro" id="IPR012337">
    <property type="entry name" value="RNaseH-like_sf"/>
</dbReference>
<dbReference type="AlphaFoldDB" id="A0AAW2K172"/>
<reference evidence="1" key="1">
    <citation type="submission" date="2020-06" db="EMBL/GenBank/DDBJ databases">
        <authorList>
            <person name="Li T."/>
            <person name="Hu X."/>
            <person name="Zhang T."/>
            <person name="Song X."/>
            <person name="Zhang H."/>
            <person name="Dai N."/>
            <person name="Sheng W."/>
            <person name="Hou X."/>
            <person name="Wei L."/>
        </authorList>
    </citation>
    <scope>NUCLEOTIDE SEQUENCE</scope>
    <source>
        <strain evidence="1">KEN8</strain>
        <tissue evidence="1">Leaf</tissue>
    </source>
</reference>
<reference evidence="1" key="2">
    <citation type="journal article" date="2024" name="Plant">
        <title>Genomic evolution and insights into agronomic trait innovations of Sesamum species.</title>
        <authorList>
            <person name="Miao H."/>
            <person name="Wang L."/>
            <person name="Qu L."/>
            <person name="Liu H."/>
            <person name="Sun Y."/>
            <person name="Le M."/>
            <person name="Wang Q."/>
            <person name="Wei S."/>
            <person name="Zheng Y."/>
            <person name="Lin W."/>
            <person name="Duan Y."/>
            <person name="Cao H."/>
            <person name="Xiong S."/>
            <person name="Wang X."/>
            <person name="Wei L."/>
            <person name="Li C."/>
            <person name="Ma Q."/>
            <person name="Ju M."/>
            <person name="Zhao R."/>
            <person name="Li G."/>
            <person name="Mu C."/>
            <person name="Tian Q."/>
            <person name="Mei H."/>
            <person name="Zhang T."/>
            <person name="Gao T."/>
            <person name="Zhang H."/>
        </authorList>
    </citation>
    <scope>NUCLEOTIDE SEQUENCE</scope>
    <source>
        <strain evidence="1">KEN8</strain>
    </source>
</reference>
<evidence type="ECO:0000313" key="1">
    <source>
        <dbReference type="EMBL" id="KAL0300249.1"/>
    </source>
</evidence>
<protein>
    <recommendedName>
        <fullName evidence="2">RNase H type-1 domain-containing protein</fullName>
    </recommendedName>
</protein>
<dbReference type="GO" id="GO:0003676">
    <property type="term" value="F:nucleic acid binding"/>
    <property type="evidence" value="ECO:0007669"/>
    <property type="project" value="InterPro"/>
</dbReference>
<dbReference type="SUPFAM" id="SSF53098">
    <property type="entry name" value="Ribonuclease H-like"/>
    <property type="match status" value="1"/>
</dbReference>
<dbReference type="PANTHER" id="PTHR48475:SF1">
    <property type="entry name" value="RNASE H TYPE-1 DOMAIN-CONTAINING PROTEIN"/>
    <property type="match status" value="1"/>
</dbReference>
<dbReference type="EMBL" id="JACGWM010000688">
    <property type="protein sequence ID" value="KAL0300249.1"/>
    <property type="molecule type" value="Genomic_DNA"/>
</dbReference>
<name>A0AAW2K172_9LAMI</name>
<organism evidence="1">
    <name type="scientific">Sesamum calycinum</name>
    <dbReference type="NCBI Taxonomy" id="2727403"/>
    <lineage>
        <taxon>Eukaryota</taxon>
        <taxon>Viridiplantae</taxon>
        <taxon>Streptophyta</taxon>
        <taxon>Embryophyta</taxon>
        <taxon>Tracheophyta</taxon>
        <taxon>Spermatophyta</taxon>
        <taxon>Magnoliopsida</taxon>
        <taxon>eudicotyledons</taxon>
        <taxon>Gunneridae</taxon>
        <taxon>Pentapetalae</taxon>
        <taxon>asterids</taxon>
        <taxon>lamiids</taxon>
        <taxon>Lamiales</taxon>
        <taxon>Pedaliaceae</taxon>
        <taxon>Sesamum</taxon>
    </lineage>
</organism>
<evidence type="ECO:0008006" key="2">
    <source>
        <dbReference type="Google" id="ProtNLM"/>
    </source>
</evidence>
<dbReference type="Gene3D" id="3.30.420.10">
    <property type="entry name" value="Ribonuclease H-like superfamily/Ribonuclease H"/>
    <property type="match status" value="1"/>
</dbReference>
<dbReference type="PANTHER" id="PTHR48475">
    <property type="entry name" value="RIBONUCLEASE H"/>
    <property type="match status" value="1"/>
</dbReference>
<gene>
    <name evidence="1" type="ORF">Scaly_3054100</name>
</gene>
<dbReference type="InterPro" id="IPR036397">
    <property type="entry name" value="RNaseH_sf"/>
</dbReference>
<comment type="caution">
    <text evidence="1">The sequence shown here is derived from an EMBL/GenBank/DDBJ whole genome shotgun (WGS) entry which is preliminary data.</text>
</comment>